<dbReference type="InterPro" id="IPR003439">
    <property type="entry name" value="ABC_transporter-like_ATP-bd"/>
</dbReference>
<dbReference type="PANTHER" id="PTHR42781:SF4">
    <property type="entry name" value="SPERMIDINE_PUTRESCINE IMPORT ATP-BINDING PROTEIN POTA"/>
    <property type="match status" value="1"/>
</dbReference>
<keyword evidence="1 7" id="KW-0813">Transport</keyword>
<dbReference type="PANTHER" id="PTHR42781">
    <property type="entry name" value="SPERMIDINE/PUTRESCINE IMPORT ATP-BINDING PROTEIN POTA"/>
    <property type="match status" value="1"/>
</dbReference>
<dbReference type="EC" id="7.6.2.11" evidence="7"/>
<keyword evidence="4 7" id="KW-0067">ATP-binding</keyword>
<evidence type="ECO:0000256" key="1">
    <source>
        <dbReference type="ARBA" id="ARBA00022448"/>
    </source>
</evidence>
<dbReference type="InterPro" id="IPR005893">
    <property type="entry name" value="PotA-like"/>
</dbReference>
<dbReference type="InterPro" id="IPR027417">
    <property type="entry name" value="P-loop_NTPase"/>
</dbReference>
<evidence type="ECO:0000256" key="6">
    <source>
        <dbReference type="ARBA" id="ARBA00023136"/>
    </source>
</evidence>
<evidence type="ECO:0000313" key="10">
    <source>
        <dbReference type="Proteomes" id="UP001549143"/>
    </source>
</evidence>
<dbReference type="Gene3D" id="3.40.50.300">
    <property type="entry name" value="P-loop containing nucleotide triphosphate hydrolases"/>
    <property type="match status" value="1"/>
</dbReference>
<dbReference type="InterPro" id="IPR008995">
    <property type="entry name" value="Mo/tungstate-bd_C_term_dom"/>
</dbReference>
<evidence type="ECO:0000313" key="9">
    <source>
        <dbReference type="EMBL" id="MET3661176.1"/>
    </source>
</evidence>
<sequence>MTSMQALSLGRYDVDGVAQYDIELRNLFKSYGSVTALEALDLTVPRGELLTLLGPSGCGKTTLLRLIAGLLKPSSGMVRIAGKNVTDMPAHRRNIGLVFQSYALFPHQTVAQNVGYGLRMRGVARNVVAQKVAEALALVRLERFAERYPSQLSGGQQQRVALARALILEPSVLLLDEPFAALDKALREEMQLEVRELQRNLGITTIFVTHDQEEALTISDRIAVMNAGRIEQIASPRTLYEEPETEFVLKFIGQSSIFPMQVEEVTDGVTALRNGAFTAETSGRDHGFLAGSKVNAAVRPGKMILSSERPSEACNCVEGKIVGAIYLGTITHYHIDTSAGTRAVVHSQNTEETAFLERLSTGDRVWVQWSPKNTLLFPA</sequence>
<evidence type="ECO:0000256" key="4">
    <source>
        <dbReference type="ARBA" id="ARBA00022840"/>
    </source>
</evidence>
<proteinExistence type="inferred from homology"/>
<evidence type="ECO:0000256" key="7">
    <source>
        <dbReference type="RuleBase" id="RU364083"/>
    </source>
</evidence>
<comment type="caution">
    <text evidence="9">The sequence shown here is derived from an EMBL/GenBank/DDBJ whole genome shotgun (WGS) entry which is preliminary data.</text>
</comment>
<dbReference type="SMART" id="SM00382">
    <property type="entry name" value="AAA"/>
    <property type="match status" value="1"/>
</dbReference>
<dbReference type="Proteomes" id="UP001549143">
    <property type="component" value="Unassembled WGS sequence"/>
</dbReference>
<dbReference type="GO" id="GO:0005524">
    <property type="term" value="F:ATP binding"/>
    <property type="evidence" value="ECO:0007669"/>
    <property type="project" value="UniProtKB-KW"/>
</dbReference>
<feature type="domain" description="ABC transporter" evidence="8">
    <location>
        <begin position="22"/>
        <end position="252"/>
    </location>
</feature>
<dbReference type="EMBL" id="JBEPMN010000004">
    <property type="protein sequence ID" value="MET3661176.1"/>
    <property type="molecule type" value="Genomic_DNA"/>
</dbReference>
<reference evidence="9 10" key="1">
    <citation type="submission" date="2024-06" db="EMBL/GenBank/DDBJ databases">
        <title>Genomic Encyclopedia of Type Strains, Phase IV (KMG-IV): sequencing the most valuable type-strain genomes for metagenomic binning, comparative biology and taxonomic classification.</title>
        <authorList>
            <person name="Goeker M."/>
        </authorList>
    </citation>
    <scope>NUCLEOTIDE SEQUENCE [LARGE SCALE GENOMIC DNA]</scope>
    <source>
        <strain evidence="9 10">DSM 19730</strain>
    </source>
</reference>
<evidence type="ECO:0000256" key="3">
    <source>
        <dbReference type="ARBA" id="ARBA00022741"/>
    </source>
</evidence>
<dbReference type="PROSITE" id="PS50893">
    <property type="entry name" value="ABC_TRANSPORTER_2"/>
    <property type="match status" value="1"/>
</dbReference>
<comment type="similarity">
    <text evidence="7">Belongs to the ABC transporter superfamily. Spermidine/putrescine importer (TC 3.A.1.11.1) family.</text>
</comment>
<keyword evidence="3 7" id="KW-0547">Nucleotide-binding</keyword>
<keyword evidence="5 7" id="KW-1278">Translocase</keyword>
<evidence type="ECO:0000259" key="8">
    <source>
        <dbReference type="PROSITE" id="PS50893"/>
    </source>
</evidence>
<dbReference type="PROSITE" id="PS00211">
    <property type="entry name" value="ABC_TRANSPORTER_1"/>
    <property type="match status" value="1"/>
</dbReference>
<keyword evidence="6 7" id="KW-0472">Membrane</keyword>
<organism evidence="9 10">
    <name type="scientific">Aquamicrobium ahrensii</name>
    <dbReference type="NCBI Taxonomy" id="469551"/>
    <lineage>
        <taxon>Bacteria</taxon>
        <taxon>Pseudomonadati</taxon>
        <taxon>Pseudomonadota</taxon>
        <taxon>Alphaproteobacteria</taxon>
        <taxon>Hyphomicrobiales</taxon>
        <taxon>Phyllobacteriaceae</taxon>
        <taxon>Aquamicrobium</taxon>
    </lineage>
</organism>
<evidence type="ECO:0000256" key="2">
    <source>
        <dbReference type="ARBA" id="ARBA00022475"/>
    </source>
</evidence>
<dbReference type="Pfam" id="PF00005">
    <property type="entry name" value="ABC_tran"/>
    <property type="match status" value="1"/>
</dbReference>
<dbReference type="InterPro" id="IPR003593">
    <property type="entry name" value="AAA+_ATPase"/>
</dbReference>
<dbReference type="NCBIfam" id="TIGR01187">
    <property type="entry name" value="potA"/>
    <property type="match status" value="1"/>
</dbReference>
<dbReference type="InterPro" id="IPR013611">
    <property type="entry name" value="Transp-assoc_OB_typ2"/>
</dbReference>
<comment type="function">
    <text evidence="7">Part of the ABC transporter complex PotABCD involved in spermidine/putrescine import. Responsible for energy coupling to the transport system.</text>
</comment>
<comment type="catalytic activity">
    <reaction evidence="7">
        <text>ATP + H2O + polyamine-[polyamine-binding protein]Side 1 = ADP + phosphate + polyamineSide 2 + [polyamine-binding protein]Side 1.</text>
        <dbReference type="EC" id="7.6.2.11"/>
    </reaction>
</comment>
<protein>
    <recommendedName>
        <fullName evidence="7">Spermidine/putrescine import ATP-binding protein PotA</fullName>
        <ecNumber evidence="7">7.6.2.11</ecNumber>
    </recommendedName>
</protein>
<dbReference type="InterPro" id="IPR050093">
    <property type="entry name" value="ABC_SmlMolc_Importer"/>
</dbReference>
<name>A0ABV2KJC9_9HYPH</name>
<dbReference type="Pfam" id="PF08402">
    <property type="entry name" value="TOBE_2"/>
    <property type="match status" value="1"/>
</dbReference>
<comment type="subunit">
    <text evidence="7">The complex is composed of two ATP-binding proteins (PotA), two transmembrane proteins (PotB and PotC) and a solute-binding protein (PotD).</text>
</comment>
<dbReference type="InterPro" id="IPR017871">
    <property type="entry name" value="ABC_transporter-like_CS"/>
</dbReference>
<dbReference type="SUPFAM" id="SSF52540">
    <property type="entry name" value="P-loop containing nucleoside triphosphate hydrolases"/>
    <property type="match status" value="1"/>
</dbReference>
<gene>
    <name evidence="7" type="primary">potA</name>
    <name evidence="9" type="ORF">ABID44_001496</name>
</gene>
<accession>A0ABV2KJC9</accession>
<keyword evidence="2 7" id="KW-1003">Cell membrane</keyword>
<evidence type="ECO:0000256" key="5">
    <source>
        <dbReference type="ARBA" id="ARBA00022967"/>
    </source>
</evidence>
<dbReference type="SUPFAM" id="SSF50331">
    <property type="entry name" value="MOP-like"/>
    <property type="match status" value="1"/>
</dbReference>
<keyword evidence="10" id="KW-1185">Reference proteome</keyword>